<dbReference type="SUPFAM" id="SSF57903">
    <property type="entry name" value="FYVE/PHD zinc finger"/>
    <property type="match status" value="1"/>
</dbReference>
<organism evidence="1 2">
    <name type="scientific">Fomitopsis schrenkii</name>
    <name type="common">Brown rot fungus</name>
    <dbReference type="NCBI Taxonomy" id="2126942"/>
    <lineage>
        <taxon>Eukaryota</taxon>
        <taxon>Fungi</taxon>
        <taxon>Dikarya</taxon>
        <taxon>Basidiomycota</taxon>
        <taxon>Agaricomycotina</taxon>
        <taxon>Agaricomycetes</taxon>
        <taxon>Polyporales</taxon>
        <taxon>Fomitopsis</taxon>
    </lineage>
</organism>
<gene>
    <name evidence="1" type="ORF">FOMPIDRAFT_1052020</name>
</gene>
<accession>S8DZH9</accession>
<protein>
    <submittedName>
        <fullName evidence="1">Uncharacterized protein</fullName>
    </submittedName>
</protein>
<evidence type="ECO:0000313" key="1">
    <source>
        <dbReference type="EMBL" id="EPS97957.1"/>
    </source>
</evidence>
<keyword evidence="2" id="KW-1185">Reference proteome</keyword>
<dbReference type="Proteomes" id="UP000015241">
    <property type="component" value="Unassembled WGS sequence"/>
</dbReference>
<proteinExistence type="predicted"/>
<evidence type="ECO:0000313" key="2">
    <source>
        <dbReference type="Proteomes" id="UP000015241"/>
    </source>
</evidence>
<name>S8DZH9_FOMSC</name>
<dbReference type="AlphaFoldDB" id="S8DZH9"/>
<dbReference type="HOGENOM" id="CLU_1354652_0_0_1"/>
<sequence>MPAKGETELVFASAEETLFWMARIDGIRSGKDVFGKPLVLVRLQWLYTHHDIRTWFQEDWLMESIKVLLLHMGRNEVVYSNHFNILSPEHLNLVPLEMSPYSNPLAPGGAWYWCGVVISVEHEEVTITQMTTAICLKGDSCRYSRSWHPDNDTMHYCDVCKVWLHRECATKWNGNLDNRKPYTELFKDCKSVNIKVLCLVLP</sequence>
<dbReference type="InParanoid" id="S8DZH9"/>
<dbReference type="InterPro" id="IPR011011">
    <property type="entry name" value="Znf_FYVE_PHD"/>
</dbReference>
<dbReference type="EMBL" id="KE504171">
    <property type="protein sequence ID" value="EPS97957.1"/>
    <property type="molecule type" value="Genomic_DNA"/>
</dbReference>
<reference evidence="1 2" key="1">
    <citation type="journal article" date="2012" name="Science">
        <title>The Paleozoic origin of enzymatic lignin decomposition reconstructed from 31 fungal genomes.</title>
        <authorList>
            <person name="Floudas D."/>
            <person name="Binder M."/>
            <person name="Riley R."/>
            <person name="Barry K."/>
            <person name="Blanchette R.A."/>
            <person name="Henrissat B."/>
            <person name="Martinez A.T."/>
            <person name="Otillar R."/>
            <person name="Spatafora J.W."/>
            <person name="Yadav J.S."/>
            <person name="Aerts A."/>
            <person name="Benoit I."/>
            <person name="Boyd A."/>
            <person name="Carlson A."/>
            <person name="Copeland A."/>
            <person name="Coutinho P.M."/>
            <person name="de Vries R.P."/>
            <person name="Ferreira P."/>
            <person name="Findley K."/>
            <person name="Foster B."/>
            <person name="Gaskell J."/>
            <person name="Glotzer D."/>
            <person name="Gorecki P."/>
            <person name="Heitman J."/>
            <person name="Hesse C."/>
            <person name="Hori C."/>
            <person name="Igarashi K."/>
            <person name="Jurgens J.A."/>
            <person name="Kallen N."/>
            <person name="Kersten P."/>
            <person name="Kohler A."/>
            <person name="Kuees U."/>
            <person name="Kumar T.K.A."/>
            <person name="Kuo A."/>
            <person name="LaButti K."/>
            <person name="Larrondo L.F."/>
            <person name="Lindquist E."/>
            <person name="Ling A."/>
            <person name="Lombard V."/>
            <person name="Lucas S."/>
            <person name="Lundell T."/>
            <person name="Martin R."/>
            <person name="McLaughlin D.J."/>
            <person name="Morgenstern I."/>
            <person name="Morin E."/>
            <person name="Murat C."/>
            <person name="Nagy L.G."/>
            <person name="Nolan M."/>
            <person name="Ohm R.A."/>
            <person name="Patyshakuliyeva A."/>
            <person name="Rokas A."/>
            <person name="Ruiz-Duenas F.J."/>
            <person name="Sabat G."/>
            <person name="Salamov A."/>
            <person name="Samejima M."/>
            <person name="Schmutz J."/>
            <person name="Slot J.C."/>
            <person name="St John F."/>
            <person name="Stenlid J."/>
            <person name="Sun H."/>
            <person name="Sun S."/>
            <person name="Syed K."/>
            <person name="Tsang A."/>
            <person name="Wiebenga A."/>
            <person name="Young D."/>
            <person name="Pisabarro A."/>
            <person name="Eastwood D.C."/>
            <person name="Martin F."/>
            <person name="Cullen D."/>
            <person name="Grigoriev I.V."/>
            <person name="Hibbett D.S."/>
        </authorList>
    </citation>
    <scope>NUCLEOTIDE SEQUENCE</scope>
    <source>
        <strain evidence="2">FP-58527</strain>
    </source>
</reference>